<comment type="caution">
    <text evidence="2">The sequence shown here is derived from an EMBL/GenBank/DDBJ whole genome shotgun (WGS) entry which is preliminary data.</text>
</comment>
<dbReference type="EMBL" id="LAZR01034412">
    <property type="protein sequence ID" value="KKL45370.1"/>
    <property type="molecule type" value="Genomic_DNA"/>
</dbReference>
<protein>
    <submittedName>
        <fullName evidence="2">Uncharacterized protein</fullName>
    </submittedName>
</protein>
<evidence type="ECO:0000313" key="2">
    <source>
        <dbReference type="EMBL" id="KKL45370.1"/>
    </source>
</evidence>
<dbReference type="AlphaFoldDB" id="A0A0F9EKF9"/>
<reference evidence="2" key="1">
    <citation type="journal article" date="2015" name="Nature">
        <title>Complex archaea that bridge the gap between prokaryotes and eukaryotes.</title>
        <authorList>
            <person name="Spang A."/>
            <person name="Saw J.H."/>
            <person name="Jorgensen S.L."/>
            <person name="Zaremba-Niedzwiedzka K."/>
            <person name="Martijn J."/>
            <person name="Lind A.E."/>
            <person name="van Eijk R."/>
            <person name="Schleper C."/>
            <person name="Guy L."/>
            <person name="Ettema T.J."/>
        </authorList>
    </citation>
    <scope>NUCLEOTIDE SEQUENCE</scope>
</reference>
<name>A0A0F9EKF9_9ZZZZ</name>
<feature type="compositionally biased region" description="Basic and acidic residues" evidence="1">
    <location>
        <begin position="138"/>
        <end position="149"/>
    </location>
</feature>
<evidence type="ECO:0000256" key="1">
    <source>
        <dbReference type="SAM" id="MobiDB-lite"/>
    </source>
</evidence>
<accession>A0A0F9EKF9</accession>
<feature type="region of interest" description="Disordered" evidence="1">
    <location>
        <begin position="126"/>
        <end position="149"/>
    </location>
</feature>
<sequence length="149" mass="17269">MVDKFEAHMCPTRTEEFIRPSGEKDTFSFEPLGFEYMPKMFRLLKKFYATMGKGSVNKEDFSEEEISKFFDTLDDESLNLIKDLIEGMMKESYPEEFKTPEGKKKMSRFMARNMMQLMGIVVEMNAPAPNEGPTAPETFRKDEPVTKST</sequence>
<gene>
    <name evidence="2" type="ORF">LCGC14_2356350</name>
</gene>
<proteinExistence type="predicted"/>
<organism evidence="2">
    <name type="scientific">marine sediment metagenome</name>
    <dbReference type="NCBI Taxonomy" id="412755"/>
    <lineage>
        <taxon>unclassified sequences</taxon>
        <taxon>metagenomes</taxon>
        <taxon>ecological metagenomes</taxon>
    </lineage>
</organism>